<reference evidence="1" key="2">
    <citation type="submission" date="2024-06" db="EMBL/GenBank/DDBJ databases">
        <authorList>
            <person name="Petrova K.O."/>
            <person name="Toshchakov S.V."/>
            <person name="Boltjanskaja Y.V."/>
            <person name="Kevbrin V.V."/>
        </authorList>
    </citation>
    <scope>NUCLEOTIDE SEQUENCE</scope>
    <source>
        <strain evidence="1">Z-710</strain>
    </source>
</reference>
<gene>
    <name evidence="1" type="ORF">PRVXH_001668</name>
</gene>
<reference evidence="1" key="1">
    <citation type="journal article" date="2018" name="Antonie Van Leeuwenhoek">
        <title>Proteinivorax hydrogeniformans sp. nov., an anaerobic, haloalkaliphilic bacterium fermenting proteinaceous compounds with high hydrogen production.</title>
        <authorList>
            <person name="Boltyanskaya Y."/>
            <person name="Detkova E."/>
            <person name="Pimenov N."/>
            <person name="Kevbrin V."/>
        </authorList>
    </citation>
    <scope>NUCLEOTIDE SEQUENCE</scope>
    <source>
        <strain evidence="1">Z-710</strain>
    </source>
</reference>
<dbReference type="InterPro" id="IPR051805">
    <property type="entry name" value="Dehydratase_Activator_Redct"/>
</dbReference>
<protein>
    <submittedName>
        <fullName evidence="1">CoA protein activase</fullName>
    </submittedName>
</protein>
<dbReference type="PANTHER" id="PTHR32329">
    <property type="entry name" value="BIFUNCTIONAL PROTEIN [INCLUDES 2-HYDROXYACYL-COA DEHYDRATASE (N-TER) AND ITS ACTIVATOR DOMAIN (C_TERM)-RELATED"/>
    <property type="match status" value="1"/>
</dbReference>
<organism evidence="1">
    <name type="scientific">Proteinivorax hydrogeniformans</name>
    <dbReference type="NCBI Taxonomy" id="1826727"/>
    <lineage>
        <taxon>Bacteria</taxon>
        <taxon>Bacillati</taxon>
        <taxon>Bacillota</taxon>
        <taxon>Clostridia</taxon>
        <taxon>Eubacteriales</taxon>
        <taxon>Proteinivoracaceae</taxon>
        <taxon>Proteinivorax</taxon>
    </lineage>
</organism>
<dbReference type="Gene3D" id="3.40.50.11900">
    <property type="match status" value="1"/>
</dbReference>
<name>A0AAU8HQZ7_9FIRM</name>
<proteinExistence type="predicted"/>
<accession>A0AAU8HQZ7</accession>
<dbReference type="PANTHER" id="PTHR32329:SF2">
    <property type="entry name" value="BIFUNCTIONAL PROTEIN [INCLUDES 2-HYDROXYACYL-COA DEHYDRATASE (N-TER) AND ITS ACTIVATOR DOMAIN (C_TERM)"/>
    <property type="match status" value="1"/>
</dbReference>
<sequence length="365" mass="41280">MGITFPRFGTSHVSIGNLLHWMGHDVIKPPKITENTIAVGTKNSPELACFPLKITTGSFIEALDNGADSILMAGGVGPCRFGYYGYLQKGALSQMGYKFDSYIIEPPARYPRQAYTTINKLRNKTPWHKVISYVYIALTKQKYLDRLHQVTLKTAPREMGEIKSFKIYEQFVKRVEPIKDVEFIKGLYDHYKYKLEKLQKIQPKARIKFLGEIYLVCEPAANLYIEEKLAKLGVEVERTIYLGEWFDGHVLKDMIPILKEKETARLAKAYLDQMVGGHGQETVAQTVKAKDQGFDGVIQVYPFTCTPEILAQGIISKVSKDKKIPVLTLSLDEHSAQAGIDTRLEAYVDLICQKKMQSEGVKLYG</sequence>
<dbReference type="RefSeq" id="WP_353892326.1">
    <property type="nucleotide sequence ID" value="NZ_CP159485.1"/>
</dbReference>
<evidence type="ECO:0000313" key="1">
    <source>
        <dbReference type="EMBL" id="XCI27749.1"/>
    </source>
</evidence>
<dbReference type="AlphaFoldDB" id="A0AAU8HQZ7"/>
<dbReference type="EMBL" id="CP159485">
    <property type="protein sequence ID" value="XCI27749.1"/>
    <property type="molecule type" value="Genomic_DNA"/>
</dbReference>